<sequence>MATLTAADYAVIGTLILISSGIGVYYWLVGGRQKSTEEYFMANKSMRMIPVAIGLMVSYLSAVSLLGVSSENYVYGTQYAVINISYGLATPFAAYFYLPVFFKLDTASTFEYCLKMLLIKIDLMQLYKYLLQYLQKRFGTTTRLIASFAFLLQLLLYSGVVLYAPALALEVTTGLSTTASVIGLGLICTFYSTIGGIKAVLITDVFQGLLMLAAVVTVIATAAVATGGLDRIWQIAGEGSRLEFNNISPDPTVRHTWWSLTLGGFFTYLSLYSVNQVQVQRMLTVSNLAAAQRALWWSWPMASIMSLTLCFSGLAIYAKYRNCDPLIEGRISSNDQLMPLYVMDMLSDYPGVPGLFIAGIFSAGLSTISATVNSLSAVILEDYIKPLWRIRNKDLSASTSIIISKILALVVGLSCVTVAFLAQYLGGLLQAALTIFGVVGGPMLGLYTLGMFLPSCNQRGAIAGFILSLMFSLWIGFGQPKPPIPRLDISTDDCGFNNTIMFRESDGKSLIYTNSRHELQIEENKSYFYLYRISYMWYCPLGFLVAIITGWIVSWITRWIFKESPTEINLNLLSPIVASRKQERKEADEYRNTIKFNEY</sequence>
<evidence type="ECO:0000256" key="6">
    <source>
        <dbReference type="ARBA" id="ARBA00022989"/>
    </source>
</evidence>
<accession>A0A195E1F7</accession>
<evidence type="ECO:0000256" key="11">
    <source>
        <dbReference type="RuleBase" id="RU362091"/>
    </source>
</evidence>
<feature type="transmembrane region" description="Helical" evidence="12">
    <location>
        <begin position="401"/>
        <end position="425"/>
    </location>
</feature>
<evidence type="ECO:0000256" key="12">
    <source>
        <dbReference type="SAM" id="Phobius"/>
    </source>
</evidence>
<dbReference type="Gene3D" id="1.20.1730.10">
    <property type="entry name" value="Sodium/glucose cotransporter"/>
    <property type="match status" value="1"/>
</dbReference>
<dbReference type="InterPro" id="IPR001734">
    <property type="entry name" value="Na/solute_symporter"/>
</dbReference>
<feature type="transmembrane region" description="Helical" evidence="12">
    <location>
        <begin position="144"/>
        <end position="166"/>
    </location>
</feature>
<dbReference type="PROSITE" id="PS50283">
    <property type="entry name" value="NA_SOLUT_SYMP_3"/>
    <property type="match status" value="1"/>
</dbReference>
<dbReference type="AlphaFoldDB" id="A0A195E1F7"/>
<feature type="transmembrane region" description="Helical" evidence="12">
    <location>
        <begin position="178"/>
        <end position="197"/>
    </location>
</feature>
<dbReference type="Proteomes" id="UP000078492">
    <property type="component" value="Unassembled WGS sequence"/>
</dbReference>
<keyword evidence="7" id="KW-0915">Sodium</keyword>
<dbReference type="GO" id="GO:0015293">
    <property type="term" value="F:symporter activity"/>
    <property type="evidence" value="ECO:0007669"/>
    <property type="project" value="TreeGrafter"/>
</dbReference>
<keyword evidence="14" id="KW-1185">Reference proteome</keyword>
<dbReference type="Pfam" id="PF00474">
    <property type="entry name" value="SSF"/>
    <property type="match status" value="1"/>
</dbReference>
<feature type="transmembrane region" description="Helical" evidence="12">
    <location>
        <begin position="6"/>
        <end position="28"/>
    </location>
</feature>
<comment type="similarity">
    <text evidence="2 11">Belongs to the sodium:solute symporter (SSF) (TC 2.A.21) family.</text>
</comment>
<protein>
    <submittedName>
        <fullName evidence="13">Putative sodium-dependent multivitamin transporter</fullName>
    </submittedName>
</protein>
<feature type="transmembrane region" description="Helical" evidence="12">
    <location>
        <begin position="355"/>
        <end position="380"/>
    </location>
</feature>
<evidence type="ECO:0000256" key="7">
    <source>
        <dbReference type="ARBA" id="ARBA00023053"/>
    </source>
</evidence>
<keyword evidence="5 12" id="KW-0812">Transmembrane</keyword>
<keyword evidence="3" id="KW-0813">Transport</keyword>
<reference evidence="13 14" key="1">
    <citation type="submission" date="2015-09" db="EMBL/GenBank/DDBJ databases">
        <title>Trachymyrmex cornetzi WGS genome.</title>
        <authorList>
            <person name="Nygaard S."/>
            <person name="Hu H."/>
            <person name="Boomsma J."/>
            <person name="Zhang G."/>
        </authorList>
    </citation>
    <scope>NUCLEOTIDE SEQUENCE [LARGE SCALE GENOMIC DNA]</scope>
    <source>
        <strain evidence="13">Tcor2-1</strain>
        <tissue evidence="13">Whole body</tissue>
    </source>
</reference>
<dbReference type="PANTHER" id="PTHR42985:SF40">
    <property type="entry name" value="LD47995P-RELATED"/>
    <property type="match status" value="1"/>
</dbReference>
<keyword evidence="10" id="KW-0739">Sodium transport</keyword>
<feature type="transmembrane region" description="Helical" evidence="12">
    <location>
        <begin position="209"/>
        <end position="236"/>
    </location>
</feature>
<dbReference type="PANTHER" id="PTHR42985">
    <property type="entry name" value="SODIUM-COUPLED MONOCARBOXYLATE TRANSPORTER"/>
    <property type="match status" value="1"/>
</dbReference>
<dbReference type="InterPro" id="IPR051163">
    <property type="entry name" value="Sodium:Solute_Symporter_SSF"/>
</dbReference>
<name>A0A195E1F7_9HYME</name>
<keyword evidence="6 12" id="KW-1133">Transmembrane helix</keyword>
<keyword evidence="8" id="KW-0406">Ion transport</keyword>
<dbReference type="STRING" id="471704.A0A195E1F7"/>
<evidence type="ECO:0000256" key="8">
    <source>
        <dbReference type="ARBA" id="ARBA00023065"/>
    </source>
</evidence>
<evidence type="ECO:0000313" key="13">
    <source>
        <dbReference type="EMBL" id="KYN18985.1"/>
    </source>
</evidence>
<dbReference type="InterPro" id="IPR038377">
    <property type="entry name" value="Na/Glc_symporter_sf"/>
</dbReference>
<keyword evidence="4" id="KW-1003">Cell membrane</keyword>
<evidence type="ECO:0000256" key="5">
    <source>
        <dbReference type="ARBA" id="ARBA00022692"/>
    </source>
</evidence>
<evidence type="ECO:0000256" key="10">
    <source>
        <dbReference type="ARBA" id="ARBA00023201"/>
    </source>
</evidence>
<evidence type="ECO:0000313" key="14">
    <source>
        <dbReference type="Proteomes" id="UP000078492"/>
    </source>
</evidence>
<comment type="subcellular location">
    <subcellularLocation>
        <location evidence="1">Cell membrane</location>
        <topology evidence="1">Multi-pass membrane protein</topology>
    </subcellularLocation>
</comment>
<evidence type="ECO:0000256" key="2">
    <source>
        <dbReference type="ARBA" id="ARBA00006434"/>
    </source>
</evidence>
<organism evidence="13 14">
    <name type="scientific">Trachymyrmex cornetzi</name>
    <dbReference type="NCBI Taxonomy" id="471704"/>
    <lineage>
        <taxon>Eukaryota</taxon>
        <taxon>Metazoa</taxon>
        <taxon>Ecdysozoa</taxon>
        <taxon>Arthropoda</taxon>
        <taxon>Hexapoda</taxon>
        <taxon>Insecta</taxon>
        <taxon>Pterygota</taxon>
        <taxon>Neoptera</taxon>
        <taxon>Endopterygota</taxon>
        <taxon>Hymenoptera</taxon>
        <taxon>Apocrita</taxon>
        <taxon>Aculeata</taxon>
        <taxon>Formicoidea</taxon>
        <taxon>Formicidae</taxon>
        <taxon>Myrmicinae</taxon>
        <taxon>Trachymyrmex</taxon>
    </lineage>
</organism>
<proteinExistence type="inferred from homology"/>
<evidence type="ECO:0000256" key="9">
    <source>
        <dbReference type="ARBA" id="ARBA00023136"/>
    </source>
</evidence>
<evidence type="ECO:0000256" key="1">
    <source>
        <dbReference type="ARBA" id="ARBA00004651"/>
    </source>
</evidence>
<dbReference type="CDD" id="cd11492">
    <property type="entry name" value="SLC5sbd_NIS-SMVT"/>
    <property type="match status" value="1"/>
</dbReference>
<keyword evidence="9 12" id="KW-0472">Membrane</keyword>
<dbReference type="NCBIfam" id="TIGR00813">
    <property type="entry name" value="sss"/>
    <property type="match status" value="1"/>
</dbReference>
<gene>
    <name evidence="13" type="ORF">ALC57_08658</name>
</gene>
<feature type="transmembrane region" description="Helical" evidence="12">
    <location>
        <begin position="49"/>
        <end position="68"/>
    </location>
</feature>
<dbReference type="GO" id="GO:0005886">
    <property type="term" value="C:plasma membrane"/>
    <property type="evidence" value="ECO:0007669"/>
    <property type="project" value="UniProtKB-SubCell"/>
</dbReference>
<dbReference type="EMBL" id="KQ979814">
    <property type="protein sequence ID" value="KYN18985.1"/>
    <property type="molecule type" value="Genomic_DNA"/>
</dbReference>
<dbReference type="GO" id="GO:0006814">
    <property type="term" value="P:sodium ion transport"/>
    <property type="evidence" value="ECO:0007669"/>
    <property type="project" value="UniProtKB-KW"/>
</dbReference>
<feature type="transmembrane region" description="Helical" evidence="12">
    <location>
        <begin position="80"/>
        <end position="98"/>
    </location>
</feature>
<feature type="transmembrane region" description="Helical" evidence="12">
    <location>
        <begin position="256"/>
        <end position="274"/>
    </location>
</feature>
<feature type="transmembrane region" description="Helical" evidence="12">
    <location>
        <begin position="460"/>
        <end position="477"/>
    </location>
</feature>
<feature type="transmembrane region" description="Helical" evidence="12">
    <location>
        <begin position="535"/>
        <end position="556"/>
    </location>
</feature>
<feature type="transmembrane region" description="Helical" evidence="12">
    <location>
        <begin position="431"/>
        <end position="453"/>
    </location>
</feature>
<evidence type="ECO:0000256" key="4">
    <source>
        <dbReference type="ARBA" id="ARBA00022475"/>
    </source>
</evidence>
<evidence type="ECO:0000256" key="3">
    <source>
        <dbReference type="ARBA" id="ARBA00022448"/>
    </source>
</evidence>
<feature type="transmembrane region" description="Helical" evidence="12">
    <location>
        <begin position="295"/>
        <end position="318"/>
    </location>
</feature>